<feature type="domain" description="3'-5' exonuclease" evidence="2">
    <location>
        <begin position="661"/>
        <end position="710"/>
    </location>
</feature>
<feature type="domain" description="Mut7-C RNAse" evidence="3">
    <location>
        <begin position="923"/>
        <end position="1061"/>
    </location>
</feature>
<feature type="region of interest" description="Disordered" evidence="1">
    <location>
        <begin position="399"/>
        <end position="421"/>
    </location>
</feature>
<feature type="region of interest" description="Disordered" evidence="1">
    <location>
        <begin position="731"/>
        <end position="899"/>
    </location>
</feature>
<proteinExistence type="predicted"/>
<feature type="compositionally biased region" description="Basic and acidic residues" evidence="1">
    <location>
        <begin position="823"/>
        <end position="870"/>
    </location>
</feature>
<dbReference type="PANTHER" id="PTHR47765:SF2">
    <property type="entry name" value="EXONUCLEASE MUT-7 HOMOLOG"/>
    <property type="match status" value="1"/>
</dbReference>
<dbReference type="Pfam" id="PF01612">
    <property type="entry name" value="DNA_pol_A_exo1"/>
    <property type="match status" value="1"/>
</dbReference>
<dbReference type="InterPro" id="IPR036397">
    <property type="entry name" value="RNaseH_sf"/>
</dbReference>
<dbReference type="EMBL" id="CDMZ01000159">
    <property type="protein sequence ID" value="CEM08032.1"/>
    <property type="molecule type" value="Genomic_DNA"/>
</dbReference>
<feature type="compositionally biased region" description="Basic residues" evidence="1">
    <location>
        <begin position="811"/>
        <end position="822"/>
    </location>
</feature>
<dbReference type="AlphaFoldDB" id="A0A0G4F728"/>
<feature type="compositionally biased region" description="Basic and acidic residues" evidence="1">
    <location>
        <begin position="890"/>
        <end position="899"/>
    </location>
</feature>
<dbReference type="InterPro" id="IPR052408">
    <property type="entry name" value="Exonuclease_MUT-7-like"/>
</dbReference>
<evidence type="ECO:0000313" key="4">
    <source>
        <dbReference type="EMBL" id="CEM08032.1"/>
    </source>
</evidence>
<dbReference type="SUPFAM" id="SSF53098">
    <property type="entry name" value="Ribonuclease H-like"/>
    <property type="match status" value="1"/>
</dbReference>
<sequence length="1075" mass="119379">MSTDQNLSELRDVWVSRDLAVIRKAFDDVYHSMQQEKADKSSSSKSRDVRVQVALRLALCPPSIKEAVIDHLFKFNEFKAETLLAKIARQCLLEKKETGGDEETGQFVSEKDEGHLQIVVSNMLSSISSWGDEMPRMVQEHLVRALDAMSEFFAPLVARRVFLTAALDVSARLEVGSLGRFARVFEISATFQRPWLVSKFVEALKQKRYESALELLIEFRLLQIEGDGQGRRRDETGERDFVTSEEALRTLRLVGWQKAAAAVESSKYTSLLRLVVLLCIEERALGMAEKVAKRAGLDVDAEFPQIAQSQETKAAKWIFMSNEKDLKAGLDLVWGDWRMMAAFGCVCADRRRFAEAVQILESLPQENALPPSLGRADLNAIARFRKRETEIRTGFAHESRDRAGGGRRGFGSMERRREKEMRYSKNTGTAEFLTLRESMHWKWEDSMPEGVEWVASLSALEKTVEYLETLPRGSLVGVDAEWRPSLLPGRTPHVALLQLAALTREQVDLVGENLVTHSLPLSAEALAQLPRPRVFLVDLFSLSDRFLSVPETHTVDELLARLLTSRWPTKVGVAFFSGDWANIQKRNRAVLTQKAPAVQLDAVKLAQKAAQKVEGGMTHAHSASSRQEAVREGGQDGCEVNSAEIAEDPSTQQNVQNSQNQTSSVTGLSSIASLFLGLCLDKSSAVGNWELRPLRPQQVEYAVLDAVTTVVGAAAALGVLCAGLRRTTRNEEGGEGEVLESSLSIGSPPPSTSPEVVGTVWGDEEEFPNRKGGMGEGPEGGCWVGGRGVGLGSRGEGEGEGEAGGPEASKRKSKNKKKKKKKKEEEPKKSEEGADPGSKKEDTERAERAQNWKKVEGEKKKEETDRKSAGEENTSEEETESLQKSQSEGSSKRTQDVTITDKDVQRWVEYRRKGGVGSVPQWRFVVPEQLSKVARKLRGLNVDTKLVSSQRRVLEETADKEGRVVITNERVERRGAFNSPCQVVGGRSVEETVRQILKAFSINPEEEGLCGRCPQCNAQDWQLAEKASLKGVVKEGTLEKHDEFWRCGGCGKVFWEGKMMEMAINHFKTEFISQT</sequence>
<name>A0A0G4F728_9ALVE</name>
<evidence type="ECO:0000259" key="3">
    <source>
        <dbReference type="Pfam" id="PF01927"/>
    </source>
</evidence>
<feature type="compositionally biased region" description="Gly residues" evidence="1">
    <location>
        <begin position="772"/>
        <end position="794"/>
    </location>
</feature>
<gene>
    <name evidence="4" type="ORF">Cvel_15453</name>
</gene>
<dbReference type="InterPro" id="IPR002562">
    <property type="entry name" value="3'-5'_exonuclease_dom"/>
</dbReference>
<evidence type="ECO:0008006" key="5">
    <source>
        <dbReference type="Google" id="ProtNLM"/>
    </source>
</evidence>
<dbReference type="Gene3D" id="3.30.420.10">
    <property type="entry name" value="Ribonuclease H-like superfamily/Ribonuclease H"/>
    <property type="match status" value="1"/>
</dbReference>
<accession>A0A0G4F728</accession>
<evidence type="ECO:0000256" key="1">
    <source>
        <dbReference type="SAM" id="MobiDB-lite"/>
    </source>
</evidence>
<dbReference type="VEuPathDB" id="CryptoDB:Cvel_15453"/>
<evidence type="ECO:0000259" key="2">
    <source>
        <dbReference type="Pfam" id="PF01612"/>
    </source>
</evidence>
<reference evidence="4" key="1">
    <citation type="submission" date="2014-11" db="EMBL/GenBank/DDBJ databases">
        <authorList>
            <person name="Otto D Thomas"/>
            <person name="Naeem Raeece"/>
        </authorList>
    </citation>
    <scope>NUCLEOTIDE SEQUENCE</scope>
</reference>
<dbReference type="InterPro" id="IPR012337">
    <property type="entry name" value="RNaseH-like_sf"/>
</dbReference>
<dbReference type="GO" id="GO:0003676">
    <property type="term" value="F:nucleic acid binding"/>
    <property type="evidence" value="ECO:0007669"/>
    <property type="project" value="InterPro"/>
</dbReference>
<organism evidence="4">
    <name type="scientific">Chromera velia CCMP2878</name>
    <dbReference type="NCBI Taxonomy" id="1169474"/>
    <lineage>
        <taxon>Eukaryota</taxon>
        <taxon>Sar</taxon>
        <taxon>Alveolata</taxon>
        <taxon>Colpodellida</taxon>
        <taxon>Chromeraceae</taxon>
        <taxon>Chromera</taxon>
    </lineage>
</organism>
<feature type="region of interest" description="Disordered" evidence="1">
    <location>
        <begin position="614"/>
        <end position="636"/>
    </location>
</feature>
<dbReference type="GO" id="GO:0006139">
    <property type="term" value="P:nucleobase-containing compound metabolic process"/>
    <property type="evidence" value="ECO:0007669"/>
    <property type="project" value="InterPro"/>
</dbReference>
<dbReference type="InterPro" id="IPR002782">
    <property type="entry name" value="Mut7-C_RNAse_dom"/>
</dbReference>
<dbReference type="PANTHER" id="PTHR47765">
    <property type="entry name" value="3'-5' EXONUCLEASE DOMAIN-CONTAINING PROTEIN"/>
    <property type="match status" value="1"/>
</dbReference>
<protein>
    <recommendedName>
        <fullName evidence="5">3'-5' exonuclease domain-containing protein</fullName>
    </recommendedName>
</protein>
<dbReference type="GO" id="GO:0008408">
    <property type="term" value="F:3'-5' exonuclease activity"/>
    <property type="evidence" value="ECO:0007669"/>
    <property type="project" value="InterPro"/>
</dbReference>
<dbReference type="Pfam" id="PF01927">
    <property type="entry name" value="Mut7-C"/>
    <property type="match status" value="1"/>
</dbReference>